<protein>
    <submittedName>
        <fullName evidence="2">Uncharacterized protein</fullName>
    </submittedName>
</protein>
<dbReference type="RefSeq" id="WP_146385150.1">
    <property type="nucleotide sequence ID" value="NZ_VOHK01000001.1"/>
</dbReference>
<dbReference type="Proteomes" id="UP000319980">
    <property type="component" value="Unassembled WGS sequence"/>
</dbReference>
<dbReference type="EMBL" id="VOHK01000001">
    <property type="protein sequence ID" value="TWT23766.1"/>
    <property type="molecule type" value="Genomic_DNA"/>
</dbReference>
<evidence type="ECO:0000313" key="3">
    <source>
        <dbReference type="Proteomes" id="UP000319980"/>
    </source>
</evidence>
<dbReference type="AlphaFoldDB" id="A0A5C5UCT2"/>
<name>A0A5C5UCT2_9GAMM</name>
<organism evidence="2 3">
    <name type="scientific">Luteimonas marina</name>
    <dbReference type="NCBI Taxonomy" id="488485"/>
    <lineage>
        <taxon>Bacteria</taxon>
        <taxon>Pseudomonadati</taxon>
        <taxon>Pseudomonadota</taxon>
        <taxon>Gammaproteobacteria</taxon>
        <taxon>Lysobacterales</taxon>
        <taxon>Lysobacteraceae</taxon>
        <taxon>Luteimonas</taxon>
    </lineage>
</organism>
<dbReference type="OrthoDB" id="5976103at2"/>
<proteinExistence type="predicted"/>
<evidence type="ECO:0000256" key="1">
    <source>
        <dbReference type="SAM" id="SignalP"/>
    </source>
</evidence>
<feature type="signal peptide" evidence="1">
    <location>
        <begin position="1"/>
        <end position="20"/>
    </location>
</feature>
<gene>
    <name evidence="2" type="ORF">FQY83_03890</name>
</gene>
<evidence type="ECO:0000313" key="2">
    <source>
        <dbReference type="EMBL" id="TWT23766.1"/>
    </source>
</evidence>
<reference evidence="2 3" key="1">
    <citation type="journal article" date="2008" name="Int. J. Syst. Evol. Microbiol.">
        <title>Luteimonas marina sp. nov., isolated from seawater.</title>
        <authorList>
            <person name="Baik K.S."/>
            <person name="Park S.C."/>
            <person name="Kim M.S."/>
            <person name="Kim E.M."/>
            <person name="Park C."/>
            <person name="Chun J."/>
            <person name="Seong C.N."/>
        </authorList>
    </citation>
    <scope>NUCLEOTIDE SEQUENCE [LARGE SCALE GENOMIC DNA]</scope>
    <source>
        <strain evidence="2 3">FR1330</strain>
    </source>
</reference>
<sequence length="156" mass="16448">MNRKLRNTILAFSVSGVMLAVGLMAARPVLPDAAPATGTMADVPTPTRDQPLPPLATHADADALSMRIDARSRRFEAELAKAESLEHALATTASFVTVVATEAALAEVVSLGAVEEAERASEEASTRRKRRAGSVRSAIAVPYFSFARGTGRGDRS</sequence>
<feature type="chain" id="PRO_5023137496" evidence="1">
    <location>
        <begin position="21"/>
        <end position="156"/>
    </location>
</feature>
<accession>A0A5C5UCT2</accession>
<comment type="caution">
    <text evidence="2">The sequence shown here is derived from an EMBL/GenBank/DDBJ whole genome shotgun (WGS) entry which is preliminary data.</text>
</comment>
<keyword evidence="3" id="KW-1185">Reference proteome</keyword>
<keyword evidence="1" id="KW-0732">Signal</keyword>